<keyword evidence="1 3" id="KW-0378">Hydrolase</keyword>
<dbReference type="EMBL" id="CP002593">
    <property type="protein sequence ID" value="AEA22885.1"/>
    <property type="molecule type" value="Genomic_DNA"/>
</dbReference>
<protein>
    <submittedName>
        <fullName evidence="3">Alpha/beta hydrolase fold protein</fullName>
    </submittedName>
</protein>
<evidence type="ECO:0000313" key="4">
    <source>
        <dbReference type="Proteomes" id="UP000007809"/>
    </source>
</evidence>
<accession>F4CTS6</accession>
<dbReference type="PANTHER" id="PTHR43798:SF31">
    <property type="entry name" value="AB HYDROLASE SUPERFAMILY PROTEIN YCLE"/>
    <property type="match status" value="1"/>
</dbReference>
<dbReference type="InterPro" id="IPR000073">
    <property type="entry name" value="AB_hydrolase_1"/>
</dbReference>
<dbReference type="SUPFAM" id="SSF53474">
    <property type="entry name" value="alpha/beta-Hydrolases"/>
    <property type="match status" value="1"/>
</dbReference>
<dbReference type="Proteomes" id="UP000007809">
    <property type="component" value="Chromosome"/>
</dbReference>
<dbReference type="AlphaFoldDB" id="F4CTS6"/>
<dbReference type="InterPro" id="IPR050266">
    <property type="entry name" value="AB_hydrolase_sf"/>
</dbReference>
<evidence type="ECO:0000259" key="2">
    <source>
        <dbReference type="Pfam" id="PF12697"/>
    </source>
</evidence>
<evidence type="ECO:0000313" key="3">
    <source>
        <dbReference type="EMBL" id="AEA22885.1"/>
    </source>
</evidence>
<name>F4CTS6_PSEUX</name>
<dbReference type="HOGENOM" id="CLU_020336_50_3_11"/>
<dbReference type="PANTHER" id="PTHR43798">
    <property type="entry name" value="MONOACYLGLYCEROL LIPASE"/>
    <property type="match status" value="1"/>
</dbReference>
<organism evidence="3 4">
    <name type="scientific">Pseudonocardia dioxanivorans (strain ATCC 55486 / DSM 44775 / JCM 13855 / CB1190)</name>
    <dbReference type="NCBI Taxonomy" id="675635"/>
    <lineage>
        <taxon>Bacteria</taxon>
        <taxon>Bacillati</taxon>
        <taxon>Actinomycetota</taxon>
        <taxon>Actinomycetes</taxon>
        <taxon>Pseudonocardiales</taxon>
        <taxon>Pseudonocardiaceae</taxon>
        <taxon>Pseudonocardia</taxon>
    </lineage>
</organism>
<proteinExistence type="predicted"/>
<dbReference type="InterPro" id="IPR029058">
    <property type="entry name" value="AB_hydrolase_fold"/>
</dbReference>
<dbReference type="eggNOG" id="COG2267">
    <property type="taxonomic scope" value="Bacteria"/>
</dbReference>
<dbReference type="Gene3D" id="3.40.50.1820">
    <property type="entry name" value="alpha/beta hydrolase"/>
    <property type="match status" value="1"/>
</dbReference>
<evidence type="ECO:0000256" key="1">
    <source>
        <dbReference type="ARBA" id="ARBA00022801"/>
    </source>
</evidence>
<reference evidence="3 4" key="1">
    <citation type="journal article" date="2011" name="J. Bacteriol.">
        <title>Genome sequence of the 1,4-dioxane-degrading Pseudonocardia dioxanivorans strain CB1190.</title>
        <authorList>
            <person name="Sales C.M."/>
            <person name="Mahendra S."/>
            <person name="Grostern A."/>
            <person name="Parales R.E."/>
            <person name="Goodwin L.A."/>
            <person name="Woyke T."/>
            <person name="Nolan M."/>
            <person name="Lapidus A."/>
            <person name="Chertkov O."/>
            <person name="Ovchinnikova G."/>
            <person name="Sczyrba A."/>
            <person name="Alvarez-Cohen L."/>
        </authorList>
    </citation>
    <scope>NUCLEOTIDE SEQUENCE [LARGE SCALE GENOMIC DNA]</scope>
    <source>
        <strain evidence="4">ATCC 55486 / DSM 44775 / JCM 13855 / CB1190</strain>
    </source>
</reference>
<sequence>MDMADPRTERTRLDAPGGAVAAWTTAADHDAPPLVLLHSLGLDGRVFAPVVRVLATRRRCLALDLPGHGGTGADHGFDLTDAAARVAAVVSSQARPVDLLGVSLGGVVAQLVATRVPAAVRRLVLAHTFAYLPTGDARLADQRRRVAALPDPALWAASRADAVLSSDAPRECRDLFVAAATAMDPARFVEAAAAVYTVDLRADAARIERPALVVAGRHDDRVPAAATDALAALLPDARVTTVDGGHLSHLDRPGEFAATVATFLDQECRA</sequence>
<dbReference type="PRINTS" id="PR00111">
    <property type="entry name" value="ABHYDROLASE"/>
</dbReference>
<dbReference type="Pfam" id="PF12697">
    <property type="entry name" value="Abhydrolase_6"/>
    <property type="match status" value="1"/>
</dbReference>
<dbReference type="KEGG" id="pdx:Psed_0622"/>
<gene>
    <name evidence="3" type="ordered locus">Psed_0622</name>
</gene>
<dbReference type="GO" id="GO:0016020">
    <property type="term" value="C:membrane"/>
    <property type="evidence" value="ECO:0007669"/>
    <property type="project" value="TreeGrafter"/>
</dbReference>
<dbReference type="STRING" id="675635.Psed_0622"/>
<feature type="domain" description="AB hydrolase-1" evidence="2">
    <location>
        <begin position="34"/>
        <end position="258"/>
    </location>
</feature>
<keyword evidence="4" id="KW-1185">Reference proteome</keyword>
<dbReference type="GO" id="GO:0016787">
    <property type="term" value="F:hydrolase activity"/>
    <property type="evidence" value="ECO:0007669"/>
    <property type="project" value="UniProtKB-KW"/>
</dbReference>